<dbReference type="Gene3D" id="3.30.465.10">
    <property type="match status" value="1"/>
</dbReference>
<accession>A0A1S1HBP0</accession>
<dbReference type="InterPro" id="IPR016167">
    <property type="entry name" value="FAD-bd_PCMH_sub1"/>
</dbReference>
<evidence type="ECO:0000313" key="5">
    <source>
        <dbReference type="EMBL" id="OHT19649.1"/>
    </source>
</evidence>
<dbReference type="Pfam" id="PF02913">
    <property type="entry name" value="FAD-oxidase_C"/>
    <property type="match status" value="1"/>
</dbReference>
<dbReference type="EC" id="1.-.-.-" evidence="5"/>
<dbReference type="SUPFAM" id="SSF56176">
    <property type="entry name" value="FAD-binding/transporter-associated domain-like"/>
    <property type="match status" value="1"/>
</dbReference>
<dbReference type="Proteomes" id="UP000179467">
    <property type="component" value="Unassembled WGS sequence"/>
</dbReference>
<dbReference type="GO" id="GO:0016491">
    <property type="term" value="F:oxidoreductase activity"/>
    <property type="evidence" value="ECO:0007669"/>
    <property type="project" value="UniProtKB-KW"/>
</dbReference>
<feature type="domain" description="FAD-binding PCMH-type" evidence="4">
    <location>
        <begin position="41"/>
        <end position="222"/>
    </location>
</feature>
<protein>
    <submittedName>
        <fullName evidence="5">Putative FAD-linked oxidoreductase</fullName>
        <ecNumber evidence="5">1.-.-.-</ecNumber>
    </submittedName>
</protein>
<keyword evidence="2" id="KW-0285">Flavoprotein</keyword>
<comment type="similarity">
    <text evidence="1">Belongs to the FAD-binding oxidoreductase/transferase type 4 family.</text>
</comment>
<name>A0A1S1HBP0_9SPHN</name>
<reference evidence="5 6" key="1">
    <citation type="submission" date="2016-09" db="EMBL/GenBank/DDBJ databases">
        <title>Metabolic pathway, cell adaptation mechanisms and a novel monoxygenase revealed through proteogenomic-transcription analysis of a Sphingomonas haloaromaticamans strain degrading the fungicide ortho-phenylphenol.</title>
        <authorList>
            <person name="Perruchon C."/>
            <person name="Papadopoulou E.S."/>
            <person name="Rousidou C."/>
            <person name="Vasileiadis S."/>
            <person name="Tanou G."/>
            <person name="Amoutzias G."/>
            <person name="Molassiotis A."/>
            <person name="Karpouzas D.G."/>
        </authorList>
    </citation>
    <scope>NUCLEOTIDE SEQUENCE [LARGE SCALE GENOMIC DNA]</scope>
    <source>
        <strain evidence="5 6">P3</strain>
    </source>
</reference>
<dbReference type="Pfam" id="PF01565">
    <property type="entry name" value="FAD_binding_4"/>
    <property type="match status" value="1"/>
</dbReference>
<dbReference type="AlphaFoldDB" id="A0A1S1HBP0"/>
<dbReference type="Gene3D" id="1.10.45.10">
    <property type="entry name" value="Vanillyl-alcohol Oxidase, Chain A, domain 4"/>
    <property type="match status" value="1"/>
</dbReference>
<dbReference type="GO" id="GO:0071949">
    <property type="term" value="F:FAD binding"/>
    <property type="evidence" value="ECO:0007669"/>
    <property type="project" value="InterPro"/>
</dbReference>
<dbReference type="Gene3D" id="3.30.70.2740">
    <property type="match status" value="1"/>
</dbReference>
<sequence length="482" mass="49246">MVSSPPDPAFLECLANRLGPRGFTADPADIDPWTIDWRGRVRGSAVALLSPADTAEAADIVAMCAAAGVPLVPQGGNTSMVAGATPPANGSALILSTRRMRAIRSISAADGVAVVEAGVVLADLHDAAAVHGLRFPLSLAAKGSATIGGLVSTNAGGTQVLRFGPMRALVLGIEAVLPDGSRFDGLSALRKDNRGYDLRQLLTGAEGTLGIVTAASLRLVPAIGRRAVAWAGLDSPQAALALLRRLEAATGEAVESFELVPDDALDLVIRHIPGSRAPLGGAHRWHALIEATAPQGAADPADALGQVLGQAMADGGVGDATIAASEAQAEALWRLRESISDAERADGMAAKHDISVPVSAMPDFILSARVAVEAAFPGTRVIAFGHLGDGNVHFNVRAPAGIPATGAEGMAWLAETGAAVSRMVNDLTVAAGGSISAEHGIGQTKLAEYARLADPARLAAQQAIKAALDPRWLMNPGKLVPR</sequence>
<keyword evidence="3" id="KW-0274">FAD</keyword>
<keyword evidence="6" id="KW-1185">Reference proteome</keyword>
<dbReference type="InterPro" id="IPR016171">
    <property type="entry name" value="Vanillyl_alc_oxidase_C-sub2"/>
</dbReference>
<dbReference type="InterPro" id="IPR016169">
    <property type="entry name" value="FAD-bd_PCMH_sub2"/>
</dbReference>
<dbReference type="Gene3D" id="3.30.43.10">
    <property type="entry name" value="Uridine Diphospho-n-acetylenolpyruvylglucosamine Reductase, domain 2"/>
    <property type="match status" value="1"/>
</dbReference>
<evidence type="ECO:0000256" key="1">
    <source>
        <dbReference type="ARBA" id="ARBA00008000"/>
    </source>
</evidence>
<dbReference type="InterPro" id="IPR016164">
    <property type="entry name" value="FAD-linked_Oxase-like_C"/>
</dbReference>
<dbReference type="PANTHER" id="PTHR43716:SF2">
    <property type="entry name" value="BLL6224 PROTEIN"/>
    <property type="match status" value="1"/>
</dbReference>
<comment type="caution">
    <text evidence="5">The sequence shown here is derived from an EMBL/GenBank/DDBJ whole genome shotgun (WGS) entry which is preliminary data.</text>
</comment>
<dbReference type="OrthoDB" id="9811557at2"/>
<dbReference type="RefSeq" id="WP_070933566.1">
    <property type="nucleotide sequence ID" value="NZ_MIPT01000001.1"/>
</dbReference>
<dbReference type="EMBL" id="MIPT01000001">
    <property type="protein sequence ID" value="OHT19649.1"/>
    <property type="molecule type" value="Genomic_DNA"/>
</dbReference>
<dbReference type="PROSITE" id="PS51387">
    <property type="entry name" value="FAD_PCMH"/>
    <property type="match status" value="1"/>
</dbReference>
<dbReference type="SUPFAM" id="SSF55103">
    <property type="entry name" value="FAD-linked oxidases, C-terminal domain"/>
    <property type="match status" value="1"/>
</dbReference>
<proteinExistence type="inferred from homology"/>
<dbReference type="InterPro" id="IPR036318">
    <property type="entry name" value="FAD-bd_PCMH-like_sf"/>
</dbReference>
<dbReference type="GO" id="GO:0022904">
    <property type="term" value="P:respiratory electron transport chain"/>
    <property type="evidence" value="ECO:0007669"/>
    <property type="project" value="TreeGrafter"/>
</dbReference>
<evidence type="ECO:0000256" key="3">
    <source>
        <dbReference type="ARBA" id="ARBA00022827"/>
    </source>
</evidence>
<evidence type="ECO:0000313" key="6">
    <source>
        <dbReference type="Proteomes" id="UP000179467"/>
    </source>
</evidence>
<gene>
    <name evidence="5" type="ORF">BHE75_01636</name>
</gene>
<dbReference type="InterPro" id="IPR051264">
    <property type="entry name" value="FAD-oxidored/transferase_4"/>
</dbReference>
<organism evidence="5 6">
    <name type="scientific">Edaphosphingomonas haloaromaticamans</name>
    <dbReference type="NCBI Taxonomy" id="653954"/>
    <lineage>
        <taxon>Bacteria</taxon>
        <taxon>Pseudomonadati</taxon>
        <taxon>Pseudomonadota</taxon>
        <taxon>Alphaproteobacteria</taxon>
        <taxon>Sphingomonadales</taxon>
        <taxon>Rhizorhabdaceae</taxon>
        <taxon>Edaphosphingomonas</taxon>
    </lineage>
</organism>
<evidence type="ECO:0000256" key="2">
    <source>
        <dbReference type="ARBA" id="ARBA00022630"/>
    </source>
</evidence>
<dbReference type="Gene3D" id="3.30.70.2190">
    <property type="match status" value="1"/>
</dbReference>
<dbReference type="InterPro" id="IPR004113">
    <property type="entry name" value="FAD-bd_oxidored_4_C"/>
</dbReference>
<dbReference type="InterPro" id="IPR006094">
    <property type="entry name" value="Oxid_FAD_bind_N"/>
</dbReference>
<evidence type="ECO:0000259" key="4">
    <source>
        <dbReference type="PROSITE" id="PS51387"/>
    </source>
</evidence>
<dbReference type="PANTHER" id="PTHR43716">
    <property type="entry name" value="D-2-HYDROXYGLUTARATE DEHYDROGENASE, MITOCHONDRIAL"/>
    <property type="match status" value="1"/>
</dbReference>
<dbReference type="InterPro" id="IPR016166">
    <property type="entry name" value="FAD-bd_PCMH"/>
</dbReference>
<keyword evidence="5" id="KW-0560">Oxidoreductase</keyword>